<dbReference type="GO" id="GO:0016020">
    <property type="term" value="C:membrane"/>
    <property type="evidence" value="ECO:0007669"/>
    <property type="project" value="UniProtKB-SubCell"/>
</dbReference>
<dbReference type="Pfam" id="PF07963">
    <property type="entry name" value="N_methyl"/>
    <property type="match status" value="1"/>
</dbReference>
<reference evidence="6" key="1">
    <citation type="journal article" date="2020" name="J. ISSAAS">
        <title>Lactobacilli and other gastrointestinal microbiota of Peromyscus leucopus, reservoir host for agents of Lyme disease and other zoonoses in North America.</title>
        <authorList>
            <person name="Milovic A."/>
            <person name="Bassam K."/>
            <person name="Shao H."/>
            <person name="Chatzistamou I."/>
            <person name="Tufts D.M."/>
            <person name="Diuk-Wasser M."/>
            <person name="Barbour A.G."/>
        </authorList>
    </citation>
    <scope>NUCLEOTIDE SEQUENCE</scope>
    <source>
        <strain evidence="6">LL30</strain>
    </source>
</reference>
<evidence type="ECO:0000256" key="3">
    <source>
        <dbReference type="ARBA" id="ARBA00022692"/>
    </source>
</evidence>
<gene>
    <name evidence="6" type="ORF">Elusimicrob1349_0100</name>
</gene>
<evidence type="ECO:0000256" key="4">
    <source>
        <dbReference type="ARBA" id="ARBA00022989"/>
    </source>
</evidence>
<evidence type="ECO:0000256" key="1">
    <source>
        <dbReference type="ARBA" id="ARBA00004167"/>
    </source>
</evidence>
<proteinExistence type="predicted"/>
<keyword evidence="2" id="KW-0488">Methylation</keyword>
<evidence type="ECO:0000313" key="6">
    <source>
        <dbReference type="EMBL" id="QGT50540.1"/>
    </source>
</evidence>
<dbReference type="Gene3D" id="3.30.700.10">
    <property type="entry name" value="Glycoprotein, Type 4 Pilin"/>
    <property type="match status" value="1"/>
</dbReference>
<protein>
    <recommendedName>
        <fullName evidence="7">Prepilin-type N-terminal cleavage/methylation domain-containing protein</fullName>
    </recommendedName>
</protein>
<keyword evidence="4" id="KW-1133">Transmembrane helix</keyword>
<dbReference type="GO" id="GO:0015627">
    <property type="term" value="C:type II protein secretion system complex"/>
    <property type="evidence" value="ECO:0007669"/>
    <property type="project" value="InterPro"/>
</dbReference>
<dbReference type="AlphaFoldDB" id="A0A650EL81"/>
<dbReference type="EMBL" id="MN577571">
    <property type="protein sequence ID" value="QGT50540.1"/>
    <property type="molecule type" value="Genomic_DNA"/>
</dbReference>
<dbReference type="PROSITE" id="PS00409">
    <property type="entry name" value="PROKAR_NTER_METHYL"/>
    <property type="match status" value="1"/>
</dbReference>
<organism evidence="6">
    <name type="scientific">uncultured Elusimicrobia bacterium</name>
    <dbReference type="NCBI Taxonomy" id="699876"/>
    <lineage>
        <taxon>Bacteria</taxon>
        <taxon>Pseudomonadati</taxon>
        <taxon>Elusimicrobiota</taxon>
        <taxon>Elusimicrobia</taxon>
        <taxon>environmental samples</taxon>
    </lineage>
</organism>
<evidence type="ECO:0000256" key="2">
    <source>
        <dbReference type="ARBA" id="ARBA00022481"/>
    </source>
</evidence>
<dbReference type="InterPro" id="IPR012902">
    <property type="entry name" value="N_methyl_site"/>
</dbReference>
<keyword evidence="5" id="KW-0472">Membrane</keyword>
<sequence>MKGFTLIELLVVVLIIGILSAVALPQYTKAVEKARFTEAATAVETIARANRLYYMANGSYTKDINDLDITYPGVRGTYGPNIPSIAGKYFIFTASAWGVNGYVSLVSRRENEQDTSGEKIYSVAILEDGRRKCALYRKATEYQKHLCSEWAEGSIIQW</sequence>
<dbReference type="GO" id="GO:0015628">
    <property type="term" value="P:protein secretion by the type II secretion system"/>
    <property type="evidence" value="ECO:0007669"/>
    <property type="project" value="InterPro"/>
</dbReference>
<dbReference type="PRINTS" id="PR00813">
    <property type="entry name" value="BCTERIALGSPG"/>
</dbReference>
<dbReference type="NCBIfam" id="TIGR02532">
    <property type="entry name" value="IV_pilin_GFxxxE"/>
    <property type="match status" value="1"/>
</dbReference>
<keyword evidence="3" id="KW-0812">Transmembrane</keyword>
<dbReference type="PANTHER" id="PTHR30093:SF44">
    <property type="entry name" value="TYPE II SECRETION SYSTEM CORE PROTEIN G"/>
    <property type="match status" value="1"/>
</dbReference>
<comment type="subcellular location">
    <subcellularLocation>
        <location evidence="1">Membrane</location>
        <topology evidence="1">Single-pass membrane protein</topology>
    </subcellularLocation>
</comment>
<name>A0A650EL81_9BACT</name>
<evidence type="ECO:0000256" key="5">
    <source>
        <dbReference type="ARBA" id="ARBA00023136"/>
    </source>
</evidence>
<dbReference type="SUPFAM" id="SSF54523">
    <property type="entry name" value="Pili subunits"/>
    <property type="match status" value="1"/>
</dbReference>
<accession>A0A650EL81</accession>
<dbReference type="PANTHER" id="PTHR30093">
    <property type="entry name" value="GENERAL SECRETION PATHWAY PROTEIN G"/>
    <property type="match status" value="1"/>
</dbReference>
<dbReference type="InterPro" id="IPR045584">
    <property type="entry name" value="Pilin-like"/>
</dbReference>
<dbReference type="InterPro" id="IPR000983">
    <property type="entry name" value="Bac_GSPG_pilin"/>
</dbReference>
<evidence type="ECO:0008006" key="7">
    <source>
        <dbReference type="Google" id="ProtNLM"/>
    </source>
</evidence>